<organism evidence="1 2">
    <name type="scientific">Eubacterium callanderi</name>
    <dbReference type="NCBI Taxonomy" id="53442"/>
    <lineage>
        <taxon>Bacteria</taxon>
        <taxon>Bacillati</taxon>
        <taxon>Bacillota</taxon>
        <taxon>Clostridia</taxon>
        <taxon>Eubacteriales</taxon>
        <taxon>Eubacteriaceae</taxon>
        <taxon>Eubacterium</taxon>
    </lineage>
</organism>
<protein>
    <submittedName>
        <fullName evidence="1">Uncharacterized protein</fullName>
    </submittedName>
</protein>
<name>E3GPB0_9FIRM</name>
<dbReference type="KEGG" id="elm:ELI_2927"/>
<evidence type="ECO:0000313" key="2">
    <source>
        <dbReference type="Proteomes" id="UP000006873"/>
    </source>
</evidence>
<dbReference type="Proteomes" id="UP000006873">
    <property type="component" value="Chromosome"/>
</dbReference>
<gene>
    <name evidence="1" type="ordered locus">ELI_2927</name>
</gene>
<reference evidence="1 2" key="2">
    <citation type="journal article" date="2011" name="J. Bacteriol.">
        <title>Complete genome sequence of a carbon monoxide-utilizing acetogen, Eubacterium limosum KIST612.</title>
        <authorList>
            <person name="Roh H."/>
            <person name="Ko H.J."/>
            <person name="Kim D."/>
            <person name="Choi D.G."/>
            <person name="Park S."/>
            <person name="Kim S."/>
            <person name="Chang I.S."/>
            <person name="Choi I.G."/>
        </authorList>
    </citation>
    <scope>NUCLEOTIDE SEQUENCE [LARGE SCALE GENOMIC DNA]</scope>
    <source>
        <strain evidence="1 2">KIST612</strain>
    </source>
</reference>
<dbReference type="HOGENOM" id="CLU_3098918_0_0_9"/>
<dbReference type="EMBL" id="CP002273">
    <property type="protein sequence ID" value="ADO37896.1"/>
    <property type="molecule type" value="Genomic_DNA"/>
</dbReference>
<keyword evidence="2" id="KW-1185">Reference proteome</keyword>
<sequence length="51" mass="6087">MLSEDSIHILKEVKVEQEENQKYCGNCYYKQEHAFVFLQENKNSLNHPKMA</sequence>
<reference key="1">
    <citation type="submission" date="2010-09" db="EMBL/GenBank/DDBJ databases">
        <authorList>
            <person name="Roh H."/>
            <person name="Ko H.-J."/>
            <person name="Kim D."/>
            <person name="Choi D.G."/>
            <person name="Park S."/>
            <person name="Kim S."/>
            <person name="Kim K.H."/>
            <person name="Chang I.S."/>
            <person name="Choi I.-G."/>
        </authorList>
    </citation>
    <scope>NUCLEOTIDE SEQUENCE</scope>
    <source>
        <strain>KIST612</strain>
    </source>
</reference>
<dbReference type="AlphaFoldDB" id="E3GPB0"/>
<evidence type="ECO:0000313" key="1">
    <source>
        <dbReference type="EMBL" id="ADO37896.1"/>
    </source>
</evidence>
<proteinExistence type="predicted"/>
<accession>E3GPB0</accession>